<dbReference type="EMBL" id="JABANP010000405">
    <property type="protein sequence ID" value="KAF4682832.1"/>
    <property type="molecule type" value="Genomic_DNA"/>
</dbReference>
<keyword evidence="2" id="KW-0677">Repeat</keyword>
<dbReference type="OrthoDB" id="24966at2759"/>
<evidence type="ECO:0000256" key="2">
    <source>
        <dbReference type="ARBA" id="ARBA00022737"/>
    </source>
</evidence>
<evidence type="ECO:0000256" key="5">
    <source>
        <dbReference type="PROSITE-ProRule" id="PRU00221"/>
    </source>
</evidence>
<proteinExistence type="inferred from homology"/>
<reference evidence="6 7" key="1">
    <citation type="submission" date="2020-04" db="EMBL/GenBank/DDBJ databases">
        <title>Perkinsus olseni comparative genomics.</title>
        <authorList>
            <person name="Bogema D.R."/>
        </authorList>
    </citation>
    <scope>NUCLEOTIDE SEQUENCE [LARGE SCALE GENOMIC DNA]</scope>
    <source>
        <strain evidence="6">00978-12</strain>
    </source>
</reference>
<protein>
    <recommendedName>
        <fullName evidence="4">Serine-threonine kinase receptor-associated protein</fullName>
    </recommendedName>
</protein>
<evidence type="ECO:0000313" key="7">
    <source>
        <dbReference type="Proteomes" id="UP000541610"/>
    </source>
</evidence>
<feature type="repeat" description="WD" evidence="5">
    <location>
        <begin position="48"/>
        <end position="89"/>
    </location>
</feature>
<dbReference type="PANTHER" id="PTHR19877">
    <property type="entry name" value="EUKARYOTIC TRANSLATION INITIATION FACTOR 3 SUBUNIT I"/>
    <property type="match status" value="1"/>
</dbReference>
<feature type="repeat" description="WD" evidence="5">
    <location>
        <begin position="6"/>
        <end position="47"/>
    </location>
</feature>
<dbReference type="Proteomes" id="UP000541610">
    <property type="component" value="Unassembled WGS sequence"/>
</dbReference>
<dbReference type="SUPFAM" id="SSF50978">
    <property type="entry name" value="WD40 repeat-like"/>
    <property type="match status" value="1"/>
</dbReference>
<dbReference type="PANTHER" id="PTHR19877:SF1">
    <property type="entry name" value="EUKARYOTIC TRANSLATION INITIATION FACTOR 3 SUBUNIT I"/>
    <property type="match status" value="1"/>
</dbReference>
<organism evidence="6 7">
    <name type="scientific">Perkinsus olseni</name>
    <name type="common">Perkinsus atlanticus</name>
    <dbReference type="NCBI Taxonomy" id="32597"/>
    <lineage>
        <taxon>Eukaryota</taxon>
        <taxon>Sar</taxon>
        <taxon>Alveolata</taxon>
        <taxon>Perkinsozoa</taxon>
        <taxon>Perkinsea</taxon>
        <taxon>Perkinsida</taxon>
        <taxon>Perkinsidae</taxon>
        <taxon>Perkinsus</taxon>
    </lineage>
</organism>
<comment type="similarity">
    <text evidence="3">Belongs to the WD repeat STRAP family.</text>
</comment>
<keyword evidence="1 5" id="KW-0853">WD repeat</keyword>
<dbReference type="GO" id="GO:0071541">
    <property type="term" value="C:eukaryotic translation initiation factor 3 complex, eIF3m"/>
    <property type="evidence" value="ECO:0007669"/>
    <property type="project" value="TreeGrafter"/>
</dbReference>
<evidence type="ECO:0000256" key="3">
    <source>
        <dbReference type="ARBA" id="ARBA00038394"/>
    </source>
</evidence>
<comment type="caution">
    <text evidence="6">The sequence shown here is derived from an EMBL/GenBank/DDBJ whole genome shotgun (WGS) entry which is preliminary data.</text>
</comment>
<dbReference type="PROSITE" id="PS50082">
    <property type="entry name" value="WD_REPEATS_2"/>
    <property type="match status" value="3"/>
</dbReference>
<evidence type="ECO:0000313" key="6">
    <source>
        <dbReference type="EMBL" id="KAF4682832.1"/>
    </source>
</evidence>
<dbReference type="Pfam" id="PF00400">
    <property type="entry name" value="WD40"/>
    <property type="match status" value="4"/>
</dbReference>
<evidence type="ECO:0000256" key="4">
    <source>
        <dbReference type="ARBA" id="ARBA00040390"/>
    </source>
</evidence>
<gene>
    <name evidence="6" type="primary">TIF34_1</name>
    <name evidence="6" type="ORF">FOZ60_010062</name>
</gene>
<keyword evidence="6" id="KW-0396">Initiation factor</keyword>
<dbReference type="GO" id="GO:0003723">
    <property type="term" value="F:RNA binding"/>
    <property type="evidence" value="ECO:0007669"/>
    <property type="project" value="TreeGrafter"/>
</dbReference>
<dbReference type="PROSITE" id="PS50294">
    <property type="entry name" value="WD_REPEATS_REGION"/>
    <property type="match status" value="2"/>
</dbReference>
<evidence type="ECO:0000256" key="1">
    <source>
        <dbReference type="ARBA" id="ARBA00022574"/>
    </source>
</evidence>
<dbReference type="InterPro" id="IPR036322">
    <property type="entry name" value="WD40_repeat_dom_sf"/>
</dbReference>
<dbReference type="GO" id="GO:0002183">
    <property type="term" value="P:cytoplasmic translational initiation"/>
    <property type="evidence" value="ECO:0007669"/>
    <property type="project" value="TreeGrafter"/>
</dbReference>
<dbReference type="Gene3D" id="2.130.10.10">
    <property type="entry name" value="YVTN repeat-like/Quinoprotein amine dehydrogenase"/>
    <property type="match status" value="1"/>
</dbReference>
<dbReference type="InterPro" id="IPR001680">
    <property type="entry name" value="WD40_rpt"/>
</dbReference>
<accession>A0A7J6NG08</accession>
<dbReference type="AlphaFoldDB" id="A0A7J6NG08"/>
<feature type="repeat" description="WD" evidence="5">
    <location>
        <begin position="333"/>
        <end position="363"/>
    </location>
</feature>
<sequence length="384" mass="43163">MHPLVIYAHRRPVTQVGFNSDGDLLFTSGKDNGMCVWDAYTGERLGTYEPHKGAVFSFSCTYDSTRLVTGSGDQCIRVFDVVSGTCLAEEMVKGVVRSVEWCTNPNKQNRFVACRDQFVSTPNSVSIWDYDEDSNKLTVNMQITGDNLPGKALQARWGLYDETIITIHDEKSDNNAATSIFIWDAITGDKLQQIEHAHERPITKCQFSADRLLFVTASQDMTGNNNVMITSYPTTFPYSAKLWNIRTWQCVKTYSSDRPINDATINPLYRADDDDEEVVEDKRDDGVLVSRRRQHVMLGGGQQARDVTTTSAKQGKFESCLFHMIYENELGKVSGHFGPINTLSWSPDGYTFVSGGEDGYVRVHHMDDDYTNDTSAAKKWGDDL</sequence>
<dbReference type="SMART" id="SM00320">
    <property type="entry name" value="WD40"/>
    <property type="match status" value="4"/>
</dbReference>
<dbReference type="InterPro" id="IPR015943">
    <property type="entry name" value="WD40/YVTN_repeat-like_dom_sf"/>
</dbReference>
<keyword evidence="6" id="KW-0648">Protein biosynthesis</keyword>
<dbReference type="GO" id="GO:0003743">
    <property type="term" value="F:translation initiation factor activity"/>
    <property type="evidence" value="ECO:0007669"/>
    <property type="project" value="UniProtKB-KW"/>
</dbReference>
<name>A0A7J6NG08_PEROL</name>